<evidence type="ECO:0000313" key="1">
    <source>
        <dbReference type="EMBL" id="KAG2919554.1"/>
    </source>
</evidence>
<dbReference type="Proteomes" id="UP000736787">
    <property type="component" value="Unassembled WGS sequence"/>
</dbReference>
<proteinExistence type="predicted"/>
<organism evidence="1 2">
    <name type="scientific">Phytophthora cactorum</name>
    <dbReference type="NCBI Taxonomy" id="29920"/>
    <lineage>
        <taxon>Eukaryota</taxon>
        <taxon>Sar</taxon>
        <taxon>Stramenopiles</taxon>
        <taxon>Oomycota</taxon>
        <taxon>Peronosporomycetes</taxon>
        <taxon>Peronosporales</taxon>
        <taxon>Peronosporaceae</taxon>
        <taxon>Phytophthora</taxon>
    </lineage>
</organism>
<reference evidence="1" key="1">
    <citation type="submission" date="2018-10" db="EMBL/GenBank/DDBJ databases">
        <title>Effector identification in a new, highly contiguous assembly of the strawberry crown rot pathogen Phytophthora cactorum.</title>
        <authorList>
            <person name="Armitage A.D."/>
            <person name="Nellist C.F."/>
            <person name="Bates H."/>
            <person name="Vickerstaff R.J."/>
            <person name="Harrison R.J."/>
        </authorList>
    </citation>
    <scope>NUCLEOTIDE SEQUENCE</scope>
    <source>
        <strain evidence="1">4040</strain>
    </source>
</reference>
<sequence>MVVVTKLLLVKPLSDELPVLAWMLARTSCPWWSSCCWPSFYCSRGRGGRGGQAASERGGQAAGADTDANEVAVVLSGCSIKAYCERGQTRLPAAFYHPFVY</sequence>
<gene>
    <name evidence="1" type="ORF">PC117_g16737</name>
</gene>
<protein>
    <submittedName>
        <fullName evidence="1">Uncharacterized protein</fullName>
    </submittedName>
</protein>
<name>A0A8T1CHK3_9STRA</name>
<comment type="caution">
    <text evidence="1">The sequence shown here is derived from an EMBL/GenBank/DDBJ whole genome shotgun (WGS) entry which is preliminary data.</text>
</comment>
<dbReference type="EMBL" id="RCMK01000604">
    <property type="protein sequence ID" value="KAG2919554.1"/>
    <property type="molecule type" value="Genomic_DNA"/>
</dbReference>
<evidence type="ECO:0000313" key="2">
    <source>
        <dbReference type="Proteomes" id="UP000736787"/>
    </source>
</evidence>
<accession>A0A8T1CHK3</accession>
<dbReference type="AlphaFoldDB" id="A0A8T1CHK3"/>